<dbReference type="GO" id="GO:0008270">
    <property type="term" value="F:zinc ion binding"/>
    <property type="evidence" value="ECO:0007669"/>
    <property type="project" value="UniProtKB-KW"/>
</dbReference>
<dbReference type="InterPro" id="IPR008906">
    <property type="entry name" value="HATC_C_dom"/>
</dbReference>
<dbReference type="InterPro" id="IPR012337">
    <property type="entry name" value="RNaseH-like_sf"/>
</dbReference>
<evidence type="ECO:0000313" key="8">
    <source>
        <dbReference type="Proteomes" id="UP000261620"/>
    </source>
</evidence>
<evidence type="ECO:0000313" key="7">
    <source>
        <dbReference type="Ensembl" id="ENSMMOP00000009123.1"/>
    </source>
</evidence>
<dbReference type="SUPFAM" id="SSF53098">
    <property type="entry name" value="Ribonuclease H-like"/>
    <property type="match status" value="1"/>
</dbReference>
<dbReference type="PANTHER" id="PTHR46481:SF10">
    <property type="entry name" value="ZINC FINGER BED DOMAIN-CONTAINING PROTEIN 39"/>
    <property type="match status" value="1"/>
</dbReference>
<evidence type="ECO:0000256" key="1">
    <source>
        <dbReference type="ARBA" id="ARBA00004123"/>
    </source>
</evidence>
<dbReference type="Pfam" id="PF05699">
    <property type="entry name" value="Dimer_Tnp_hAT"/>
    <property type="match status" value="1"/>
</dbReference>
<organism evidence="7 8">
    <name type="scientific">Mola mola</name>
    <name type="common">Ocean sunfish</name>
    <name type="synonym">Tetraodon mola</name>
    <dbReference type="NCBI Taxonomy" id="94237"/>
    <lineage>
        <taxon>Eukaryota</taxon>
        <taxon>Metazoa</taxon>
        <taxon>Chordata</taxon>
        <taxon>Craniata</taxon>
        <taxon>Vertebrata</taxon>
        <taxon>Euteleostomi</taxon>
        <taxon>Actinopterygii</taxon>
        <taxon>Neopterygii</taxon>
        <taxon>Teleostei</taxon>
        <taxon>Neoteleostei</taxon>
        <taxon>Acanthomorphata</taxon>
        <taxon>Eupercaria</taxon>
        <taxon>Tetraodontiformes</taxon>
        <taxon>Molidae</taxon>
        <taxon>Mola</taxon>
    </lineage>
</organism>
<dbReference type="STRING" id="94237.ENSMMOP00000009123"/>
<accession>A0A3Q3W4M7</accession>
<dbReference type="Gene3D" id="1.10.10.1070">
    <property type="entry name" value="Zinc finger, BED domain-containing"/>
    <property type="match status" value="1"/>
</dbReference>
<evidence type="ECO:0000259" key="6">
    <source>
        <dbReference type="Pfam" id="PF05699"/>
    </source>
</evidence>
<keyword evidence="8" id="KW-1185">Reference proteome</keyword>
<evidence type="ECO:0000256" key="3">
    <source>
        <dbReference type="ARBA" id="ARBA00022771"/>
    </source>
</evidence>
<evidence type="ECO:0000256" key="4">
    <source>
        <dbReference type="ARBA" id="ARBA00022833"/>
    </source>
</evidence>
<sequence>MQADTQVKWFVFEFNASKGSTSNMRRHLKGKHPTVLLPGRQEAAAAAGTIPETAKILASANTDPGVSTNTTTSSVQIFVMSPIQPLELSKANEALVKMIAMDYQPFSIVEDRGFRTYTQALDPTYVLPSRATVSKRMLPNLYEKVRTELRERILTVPAVCLTIDRWTSNTTTSYVSVTCHYIQECKLHSKLLDCFVVTKQDTAGNLAQGLSSVAHERGIEGKIVACVTDNTSNRVTAVNEVLRWNHIRCFAHLLNLTVRNAIQLPAMQNIIQKVKNITAYVRRSTVASAKQQTSQALLQPKQDVFTRWNSTFYMLERFLQIKEPLVSTLAVVDPQLPASTLLEWEILRELLKKAAIEFQKQSTQFDSYYNLFSHTYVKCSKAILMARGLQRMVADRQRTPGNDETISELVNCLAAELEKHFGQIERVHVLAEATLLDPRFKKPAFVNERYAEEAVSRVVLAMTRAATPALATEEHRAARSQSEPIPQVWADFEERVASLQPGIQNPHTEALLEMNGFLAEQLVPRTADPLEWWRVRAPVYKNLSTVMKSRLCIVANSVPSERIFSKTGQIITNRRSSLSTSKVRELVFLNANI</sequence>
<dbReference type="AlphaFoldDB" id="A0A3Q3W4M7"/>
<dbReference type="PANTHER" id="PTHR46481">
    <property type="entry name" value="ZINC FINGER BED DOMAIN-CONTAINING PROTEIN 4"/>
    <property type="match status" value="1"/>
</dbReference>
<keyword evidence="3" id="KW-0863">Zinc-finger</keyword>
<dbReference type="Ensembl" id="ENSMMOT00000009285.1">
    <property type="protein sequence ID" value="ENSMMOP00000009123.1"/>
    <property type="gene ID" value="ENSMMOG00000006977.1"/>
</dbReference>
<dbReference type="GO" id="GO:0046983">
    <property type="term" value="F:protein dimerization activity"/>
    <property type="evidence" value="ECO:0007669"/>
    <property type="project" value="InterPro"/>
</dbReference>
<evidence type="ECO:0000256" key="2">
    <source>
        <dbReference type="ARBA" id="ARBA00022723"/>
    </source>
</evidence>
<name>A0A3Q3W4M7_MOLML</name>
<dbReference type="InterPro" id="IPR052035">
    <property type="entry name" value="ZnF_BED_domain_contain"/>
</dbReference>
<comment type="subcellular location">
    <subcellularLocation>
        <location evidence="1">Nucleus</location>
    </subcellularLocation>
</comment>
<dbReference type="SUPFAM" id="SSF140996">
    <property type="entry name" value="Hermes dimerisation domain"/>
    <property type="match status" value="1"/>
</dbReference>
<dbReference type="Proteomes" id="UP000261620">
    <property type="component" value="Unplaced"/>
</dbReference>
<evidence type="ECO:0000256" key="5">
    <source>
        <dbReference type="ARBA" id="ARBA00023242"/>
    </source>
</evidence>
<keyword evidence="4" id="KW-0862">Zinc</keyword>
<keyword evidence="2" id="KW-0479">Metal-binding</keyword>
<keyword evidence="5" id="KW-0539">Nucleus</keyword>
<proteinExistence type="predicted"/>
<protein>
    <recommendedName>
        <fullName evidence="6">HAT C-terminal dimerisation domain-containing protein</fullName>
    </recommendedName>
</protein>
<feature type="domain" description="HAT C-terminal dimerisation" evidence="6">
    <location>
        <begin position="515"/>
        <end position="592"/>
    </location>
</feature>
<dbReference type="OMA" id="DQDPLLW"/>
<reference evidence="7" key="1">
    <citation type="submission" date="2025-08" db="UniProtKB">
        <authorList>
            <consortium name="Ensembl"/>
        </authorList>
    </citation>
    <scope>IDENTIFICATION</scope>
</reference>
<dbReference type="GO" id="GO:0005634">
    <property type="term" value="C:nucleus"/>
    <property type="evidence" value="ECO:0007669"/>
    <property type="project" value="UniProtKB-SubCell"/>
</dbReference>
<reference evidence="7" key="2">
    <citation type="submission" date="2025-09" db="UniProtKB">
        <authorList>
            <consortium name="Ensembl"/>
        </authorList>
    </citation>
    <scope>IDENTIFICATION</scope>
</reference>